<name>A0A4P9WRX6_9FUNG</name>
<dbReference type="Pfam" id="PF12780">
    <property type="entry name" value="AAA_8"/>
    <property type="match status" value="1"/>
</dbReference>
<accession>A0A4P9WRX6</accession>
<dbReference type="Pfam" id="PF17857">
    <property type="entry name" value="AAA_lid_1"/>
    <property type="match status" value="1"/>
</dbReference>
<feature type="domain" description="Dynein heavy chain AAA module D4" evidence="2">
    <location>
        <begin position="180"/>
        <end position="300"/>
    </location>
</feature>
<feature type="domain" description="Dynein heavy chain 3 AAA+ lid" evidence="3">
    <location>
        <begin position="28"/>
        <end position="130"/>
    </location>
</feature>
<dbReference type="InterPro" id="IPR024317">
    <property type="entry name" value="Dynein_heavy_chain_D4_dom"/>
</dbReference>
<feature type="region of interest" description="Disordered" evidence="1">
    <location>
        <begin position="382"/>
        <end position="430"/>
    </location>
</feature>
<dbReference type="GO" id="GO:0030286">
    <property type="term" value="C:dynein complex"/>
    <property type="evidence" value="ECO:0007669"/>
    <property type="project" value="InterPro"/>
</dbReference>
<dbReference type="GO" id="GO:0007018">
    <property type="term" value="P:microtubule-based movement"/>
    <property type="evidence" value="ECO:0007669"/>
    <property type="project" value="InterPro"/>
</dbReference>
<dbReference type="InterPro" id="IPR026983">
    <property type="entry name" value="DHC"/>
</dbReference>
<evidence type="ECO:0000256" key="1">
    <source>
        <dbReference type="SAM" id="MobiDB-lite"/>
    </source>
</evidence>
<feature type="compositionally biased region" description="Basic and acidic residues" evidence="1">
    <location>
        <begin position="393"/>
        <end position="403"/>
    </location>
</feature>
<dbReference type="PANTHER" id="PTHR46961:SF3">
    <property type="entry name" value="AAA+ ATPASE DOMAIN-CONTAINING PROTEIN"/>
    <property type="match status" value="1"/>
</dbReference>
<proteinExistence type="predicted"/>
<dbReference type="FunFam" id="1.20.920.30:FF:000002">
    <property type="entry name" value="Dynein axonemal heavy chain 3"/>
    <property type="match status" value="1"/>
</dbReference>
<dbReference type="Gene3D" id="1.20.920.30">
    <property type="match status" value="1"/>
</dbReference>
<evidence type="ECO:0000259" key="3">
    <source>
        <dbReference type="Pfam" id="PF17857"/>
    </source>
</evidence>
<dbReference type="GO" id="GO:0045505">
    <property type="term" value="F:dynein intermediate chain binding"/>
    <property type="evidence" value="ECO:0007669"/>
    <property type="project" value="InterPro"/>
</dbReference>
<gene>
    <name evidence="4" type="ORF">CAUPRSCDRAFT_12306</name>
</gene>
<dbReference type="PANTHER" id="PTHR46961">
    <property type="entry name" value="DYNEIN HEAVY CHAIN 1, AXONEMAL-LIKE PROTEIN"/>
    <property type="match status" value="1"/>
</dbReference>
<dbReference type="AlphaFoldDB" id="A0A4P9WRX6"/>
<dbReference type="SUPFAM" id="SSF52540">
    <property type="entry name" value="P-loop containing nucleoside triphosphate hydrolases"/>
    <property type="match status" value="1"/>
</dbReference>
<evidence type="ECO:0000313" key="5">
    <source>
        <dbReference type="Proteomes" id="UP000268535"/>
    </source>
</evidence>
<organism evidence="4 5">
    <name type="scientific">Caulochytrium protostelioides</name>
    <dbReference type="NCBI Taxonomy" id="1555241"/>
    <lineage>
        <taxon>Eukaryota</taxon>
        <taxon>Fungi</taxon>
        <taxon>Fungi incertae sedis</taxon>
        <taxon>Chytridiomycota</taxon>
        <taxon>Chytridiomycota incertae sedis</taxon>
        <taxon>Chytridiomycetes</taxon>
        <taxon>Caulochytriales</taxon>
        <taxon>Caulochytriaceae</taxon>
        <taxon>Caulochytrium</taxon>
    </lineage>
</organism>
<dbReference type="EMBL" id="ML010540">
    <property type="protein sequence ID" value="RKO95991.1"/>
    <property type="molecule type" value="Genomic_DNA"/>
</dbReference>
<protein>
    <recommendedName>
        <fullName evidence="6">Dynein heavy chain AAA module D4 domain-containing protein</fullName>
    </recommendedName>
</protein>
<dbReference type="InterPro" id="IPR041589">
    <property type="entry name" value="DNAH3_AAA_lid_1"/>
</dbReference>
<evidence type="ECO:0008006" key="6">
    <source>
        <dbReference type="Google" id="ProtNLM"/>
    </source>
</evidence>
<evidence type="ECO:0000313" key="4">
    <source>
        <dbReference type="EMBL" id="RKO95991.1"/>
    </source>
</evidence>
<dbReference type="GO" id="GO:0051959">
    <property type="term" value="F:dynein light intermediate chain binding"/>
    <property type="evidence" value="ECO:0007669"/>
    <property type="project" value="InterPro"/>
</dbReference>
<reference evidence="5" key="1">
    <citation type="journal article" date="2018" name="Nat. Microbiol.">
        <title>Leveraging single-cell genomics to expand the fungal tree of life.</title>
        <authorList>
            <person name="Ahrendt S.R."/>
            <person name="Quandt C.A."/>
            <person name="Ciobanu D."/>
            <person name="Clum A."/>
            <person name="Salamov A."/>
            <person name="Andreopoulos B."/>
            <person name="Cheng J.F."/>
            <person name="Woyke T."/>
            <person name="Pelin A."/>
            <person name="Henrissat B."/>
            <person name="Reynolds N.K."/>
            <person name="Benny G.L."/>
            <person name="Smith M.E."/>
            <person name="James T.Y."/>
            <person name="Grigoriev I.V."/>
        </authorList>
    </citation>
    <scope>NUCLEOTIDE SEQUENCE [LARGE SCALE GENOMIC DNA]</scope>
    <source>
        <strain evidence="5">ATCC 52028</strain>
    </source>
</reference>
<dbReference type="Gene3D" id="3.40.50.300">
    <property type="entry name" value="P-loop containing nucleotide triphosphate hydrolases"/>
    <property type="match status" value="1"/>
</dbReference>
<dbReference type="Proteomes" id="UP000268535">
    <property type="component" value="Unassembled WGS sequence"/>
</dbReference>
<evidence type="ECO:0000259" key="2">
    <source>
        <dbReference type="Pfam" id="PF12780"/>
    </source>
</evidence>
<dbReference type="InterPro" id="IPR027417">
    <property type="entry name" value="P-loop_NTPase"/>
</dbReference>
<sequence>MTAIYETMLSKFGVGFPSEIQNLVPRVVRATLELYCTIRDTCLPTPQKSHYTFNMRDVSRVFVGLLAVAPADLATGGEHSDVVAEFGRAWRHEGRRVFMDRLVDDTDINWFLEAQTDCYVKHFPPLPEPIDAGETILYGNYLIPGRDVKPYVAIRDLKRLEKLMDEYLDEYNSLHPNNKMKLVLFLDAIEHVSRICRTLSQPNGHALLLGIGGSGRQSLAKLAIFMQEYEPFTVELSKNYGQKEWRDDIRKLLMNAGVENKKVAFLLSDTQLVSDACLEDINNLLNGGDVPNLHGRDHVDDAEELRCGQRNVEGPALQCLSEPDPQEHACRVLHEPRWRRLPTAAAHVPVTHQLHDDGLVPHMADRGPAFRCRGADRRDERLRRNNIRRHRQPVRDDARDRARGLPPGAPAPRAHHLRDAQELPGSAERV</sequence>